<evidence type="ECO:0000313" key="2">
    <source>
        <dbReference type="EMBL" id="CAK7355748.1"/>
    </source>
</evidence>
<organism evidence="2 3">
    <name type="scientific">Dovyalis caffra</name>
    <dbReference type="NCBI Taxonomy" id="77055"/>
    <lineage>
        <taxon>Eukaryota</taxon>
        <taxon>Viridiplantae</taxon>
        <taxon>Streptophyta</taxon>
        <taxon>Embryophyta</taxon>
        <taxon>Tracheophyta</taxon>
        <taxon>Spermatophyta</taxon>
        <taxon>Magnoliopsida</taxon>
        <taxon>eudicotyledons</taxon>
        <taxon>Gunneridae</taxon>
        <taxon>Pentapetalae</taxon>
        <taxon>rosids</taxon>
        <taxon>fabids</taxon>
        <taxon>Malpighiales</taxon>
        <taxon>Salicaceae</taxon>
        <taxon>Flacourtieae</taxon>
        <taxon>Dovyalis</taxon>
    </lineage>
</organism>
<sequence>MGEQAGARSLKVEDSEDWPDYHRRSGVEIETRECGTKGEPEKGIKRCRVDSRVRTARHSLKNNSKGGAASSIQSVSLSIQPPTQTSYNYYSTITKFLHLFHMYTTQAQTCRKEYATSSKRAVNNKSLA</sequence>
<feature type="region of interest" description="Disordered" evidence="1">
    <location>
        <begin position="1"/>
        <end position="24"/>
    </location>
</feature>
<evidence type="ECO:0000256" key="1">
    <source>
        <dbReference type="SAM" id="MobiDB-lite"/>
    </source>
</evidence>
<gene>
    <name evidence="2" type="ORF">DCAF_LOCUS26008</name>
</gene>
<accession>A0AAV1SSG5</accession>
<dbReference type="EMBL" id="CAWUPB010001197">
    <property type="protein sequence ID" value="CAK7355748.1"/>
    <property type="molecule type" value="Genomic_DNA"/>
</dbReference>
<proteinExistence type="predicted"/>
<reference evidence="2 3" key="1">
    <citation type="submission" date="2024-01" db="EMBL/GenBank/DDBJ databases">
        <authorList>
            <person name="Waweru B."/>
        </authorList>
    </citation>
    <scope>NUCLEOTIDE SEQUENCE [LARGE SCALE GENOMIC DNA]</scope>
</reference>
<dbReference type="AlphaFoldDB" id="A0AAV1SSG5"/>
<protein>
    <submittedName>
        <fullName evidence="2">Uncharacterized protein</fullName>
    </submittedName>
</protein>
<keyword evidence="3" id="KW-1185">Reference proteome</keyword>
<name>A0AAV1SSG5_9ROSI</name>
<evidence type="ECO:0000313" key="3">
    <source>
        <dbReference type="Proteomes" id="UP001314170"/>
    </source>
</evidence>
<dbReference type="Proteomes" id="UP001314170">
    <property type="component" value="Unassembled WGS sequence"/>
</dbReference>
<comment type="caution">
    <text evidence="2">The sequence shown here is derived from an EMBL/GenBank/DDBJ whole genome shotgun (WGS) entry which is preliminary data.</text>
</comment>